<evidence type="ECO:0000313" key="5">
    <source>
        <dbReference type="Proteomes" id="UP000054928"/>
    </source>
</evidence>
<dbReference type="InterPro" id="IPR035984">
    <property type="entry name" value="Acyl-CoA-binding_sf"/>
</dbReference>
<dbReference type="InterPro" id="IPR001478">
    <property type="entry name" value="PDZ"/>
</dbReference>
<organism evidence="4 5">
    <name type="scientific">Plasmopara halstedii</name>
    <name type="common">Downy mildew of sunflower</name>
    <dbReference type="NCBI Taxonomy" id="4781"/>
    <lineage>
        <taxon>Eukaryota</taxon>
        <taxon>Sar</taxon>
        <taxon>Stramenopiles</taxon>
        <taxon>Oomycota</taxon>
        <taxon>Peronosporomycetes</taxon>
        <taxon>Peronosporales</taxon>
        <taxon>Peronosporaceae</taxon>
        <taxon>Plasmopara</taxon>
    </lineage>
</organism>
<dbReference type="STRING" id="4781.A0A0P1B883"/>
<dbReference type="SUPFAM" id="SSF50156">
    <property type="entry name" value="PDZ domain-like"/>
    <property type="match status" value="1"/>
</dbReference>
<dbReference type="GO" id="GO:0000139">
    <property type="term" value="C:Golgi membrane"/>
    <property type="evidence" value="ECO:0007669"/>
    <property type="project" value="TreeGrafter"/>
</dbReference>
<evidence type="ECO:0000259" key="3">
    <source>
        <dbReference type="SMART" id="SM00228"/>
    </source>
</evidence>
<dbReference type="PANTHER" id="PTHR22746">
    <property type="entry name" value="RAB6A-GEF COMPLEX PARTNER PROTEIN 1"/>
    <property type="match status" value="1"/>
</dbReference>
<evidence type="ECO:0000313" key="4">
    <source>
        <dbReference type="EMBL" id="CEG50454.1"/>
    </source>
</evidence>
<reference evidence="5" key="1">
    <citation type="submission" date="2014-09" db="EMBL/GenBank/DDBJ databases">
        <authorList>
            <person name="Sharma Rahul"/>
            <person name="Thines Marco"/>
        </authorList>
    </citation>
    <scope>NUCLEOTIDE SEQUENCE [LARGE SCALE GENOMIC DNA]</scope>
</reference>
<dbReference type="RefSeq" id="XP_024586823.1">
    <property type="nucleotide sequence ID" value="XM_024717812.1"/>
</dbReference>
<dbReference type="Gene3D" id="1.20.80.10">
    <property type="match status" value="1"/>
</dbReference>
<evidence type="ECO:0000256" key="1">
    <source>
        <dbReference type="ARBA" id="ARBA00004370"/>
    </source>
</evidence>
<dbReference type="GO" id="GO:0005829">
    <property type="term" value="C:cytosol"/>
    <property type="evidence" value="ECO:0007669"/>
    <property type="project" value="TreeGrafter"/>
</dbReference>
<name>A0A0P1B883_PLAHL</name>
<protein>
    <submittedName>
        <fullName evidence="4">WD40 repeat protein</fullName>
    </submittedName>
</protein>
<keyword evidence="5" id="KW-1185">Reference proteome</keyword>
<dbReference type="InterPro" id="IPR000582">
    <property type="entry name" value="Acyl-CoA-binding_protein"/>
</dbReference>
<dbReference type="GO" id="GO:0000062">
    <property type="term" value="F:fatty-acyl-CoA binding"/>
    <property type="evidence" value="ECO:0007669"/>
    <property type="project" value="InterPro"/>
</dbReference>
<dbReference type="GO" id="GO:0034066">
    <property type="term" value="C:Ric1-Rgp1 guanyl-nucleotide exchange factor complex"/>
    <property type="evidence" value="ECO:0007669"/>
    <property type="project" value="InterPro"/>
</dbReference>
<feature type="domain" description="PDZ" evidence="3">
    <location>
        <begin position="496"/>
        <end position="580"/>
    </location>
</feature>
<dbReference type="InterPro" id="IPR015943">
    <property type="entry name" value="WD40/YVTN_repeat-like_dom_sf"/>
</dbReference>
<keyword evidence="2" id="KW-0472">Membrane</keyword>
<dbReference type="Pfam" id="PF00887">
    <property type="entry name" value="ACBP"/>
    <property type="match status" value="1"/>
</dbReference>
<evidence type="ECO:0000256" key="2">
    <source>
        <dbReference type="ARBA" id="ARBA00023136"/>
    </source>
</evidence>
<sequence>MYFCTGPPRTYATSATHERLEDVAISMHPSQLVFARVTASEVALWSASPGIGRRLLASCHRSGQYMEKEVKKEIKMDQDLYESELHQLWTVWVSGHRLAVVEKGSQFIEFYAFDGLIELIKRSKTLNCQLPEDNTINNLVLDQPSFPEPEHEEKDDVTSFVTKLKLVARFIHEFSLNQEDQEKNDKDVATSMSGISGSKYVFVGMASGFISVVEVSESFDLQDDSSSWFSTLENATKLWKIDVRTHLAIADETQPTSCFDLTCATSDPLAQIMSLHIIATFTSGKCFIIVISPIEKKIQQLLSLVNTEKEDMRSSKCCTTKLDASGYRLAIGWSDGGVSLFQLSTEEQDTSLQLSQVTLSLSPIRELNLKPWGYHSNDIGAVTALAWSNDGQSLAVGYALRGFSLFSIDGCRLMSTLSQHQQERRQETKLVNPEICAFGVLSLEWTHENFSLLVVPRGEETTQVIVLPEKKNEKISRRQVTEVMDTIQVKLEKTQDGLCLSLSGAVGRCGAWVRSDKSFTKRTKDGTIGPAEACGLIHGGDLLVGINDNYVITLPFEKIVHELKELPNFEQVTLTFLRLKWDVIFPLALNALSSIEFQHLHGIHLLDDENLCIREYALRMQALHGDCDVNLRPSLMEFEQRAKFDGWETMRGTSTQVAQHKYVKFLFALFPVWNLTHFLNVLLAFGESSNETNENDKHDREKILKSRNVPSISFAEYDFAKILPLSTQTSRLMLLERQSIRLVAAPTLDDPCAITSCVHWSVPQAFEKCCPLRFAAMSASGKHVAVAGQRGFCLLNVVTGKWRMFGNVNDEHDMVVYALLWLTEDVIVVHFTRWSEEHQIVHFQVYPRDHLDANALLNHLEYPRPKSVNSKEPDCFLMMESDTTSRNIYCISQYQIWWFQVQYSGTLQQQNVQVTMNLKRQVPLPSRILNHFKLSRYAPLSDIAILPRYSHLQEESIDLHKDMDENEDVSWLATVVNQLVHGQVPDQYTPEQVLPRFAFLDKEGNVIVWDPETRSQRLVCSNISTMTRVFVSPLTCASWPSPCRLVYGLYGPDGMKLWLPLLDGVYCTRNKAFDHDERRLETFLACHDPLRAKTYEIEFGTAPATAELYEQVLREYGIVLDHFLTTRRMDVDDERQNLRGCVMTVDEWSTKDQMLRFDIDVQLLGADSTFGLLVGVSQDVYFPSGVFLPCYDVFARVQPIFHTLLCFLVQNEQLSWAQLVLNGIRHHFALSTATQELFLHSILESCYVEQCSLDKVKTAITLLREGNESRDIVEYCEIIAHVARKSEPSRLQILFPAAGDPMELLRLCQQRSELRTAANFLLILEECSTVSGSSLPLRMESAAELLKQCIDQEEWRLAQHVVRVAREWNHPQLIGTETCGNTIDEQLASLVYDNLVRGEYERVVWCIEDLQAKLPLKTREERENDVKAFIGDSSVMVARLVQAFIQENKRRQLRILLQAVTEAHYDEWIARLRHVMEQ</sequence>
<dbReference type="OMA" id="CGAWVRS"/>
<dbReference type="OrthoDB" id="67540at2759"/>
<dbReference type="SMART" id="SM00228">
    <property type="entry name" value="PDZ"/>
    <property type="match status" value="1"/>
</dbReference>
<proteinExistence type="predicted"/>
<dbReference type="InterPro" id="IPR036322">
    <property type="entry name" value="WD40_repeat_dom_sf"/>
</dbReference>
<dbReference type="EMBL" id="CCYD01000116">
    <property type="protein sequence ID" value="CEG50454.1"/>
    <property type="molecule type" value="Genomic_DNA"/>
</dbReference>
<dbReference type="GeneID" id="36395653"/>
<dbReference type="Gene3D" id="2.30.42.10">
    <property type="match status" value="1"/>
</dbReference>
<comment type="subcellular location">
    <subcellularLocation>
        <location evidence="1">Membrane</location>
    </subcellularLocation>
</comment>
<dbReference type="InterPro" id="IPR014352">
    <property type="entry name" value="FERM/acyl-CoA-bd_prot_sf"/>
</dbReference>
<accession>A0A0P1B883</accession>
<dbReference type="Pfam" id="PF07064">
    <property type="entry name" value="RIC1"/>
    <property type="match status" value="1"/>
</dbReference>
<dbReference type="PANTHER" id="PTHR22746:SF10">
    <property type="entry name" value="GUANINE NUCLEOTIDE EXCHANGE FACTOR SUBUNIT RIC1"/>
    <property type="match status" value="1"/>
</dbReference>
<dbReference type="InterPro" id="IPR009771">
    <property type="entry name" value="RIC1_C"/>
</dbReference>
<dbReference type="Gene3D" id="2.130.10.10">
    <property type="entry name" value="YVTN repeat-like/Quinoprotein amine dehydrogenase"/>
    <property type="match status" value="1"/>
</dbReference>
<dbReference type="SUPFAM" id="SSF47027">
    <property type="entry name" value="Acyl-CoA binding protein"/>
    <property type="match status" value="1"/>
</dbReference>
<dbReference type="GO" id="GO:0042147">
    <property type="term" value="P:retrograde transport, endosome to Golgi"/>
    <property type="evidence" value="ECO:0007669"/>
    <property type="project" value="TreeGrafter"/>
</dbReference>
<dbReference type="GO" id="GO:0006886">
    <property type="term" value="P:intracellular protein transport"/>
    <property type="evidence" value="ECO:0007669"/>
    <property type="project" value="InterPro"/>
</dbReference>
<dbReference type="Proteomes" id="UP000054928">
    <property type="component" value="Unassembled WGS sequence"/>
</dbReference>
<dbReference type="InterPro" id="IPR036034">
    <property type="entry name" value="PDZ_sf"/>
</dbReference>
<dbReference type="SUPFAM" id="SSF50978">
    <property type="entry name" value="WD40 repeat-like"/>
    <property type="match status" value="1"/>
</dbReference>
<dbReference type="InterPro" id="IPR040096">
    <property type="entry name" value="Ric1"/>
</dbReference>